<dbReference type="CDD" id="cd20293">
    <property type="entry name" value="cupin_HutD_N"/>
    <property type="match status" value="1"/>
</dbReference>
<protein>
    <submittedName>
        <fullName evidence="1">HutD family protein</fullName>
    </submittedName>
</protein>
<dbReference type="Pfam" id="PF05962">
    <property type="entry name" value="HutD"/>
    <property type="match status" value="1"/>
</dbReference>
<evidence type="ECO:0000313" key="2">
    <source>
        <dbReference type="Proteomes" id="UP000643405"/>
    </source>
</evidence>
<dbReference type="InterPro" id="IPR014710">
    <property type="entry name" value="RmlC-like_jellyroll"/>
</dbReference>
<dbReference type="SUPFAM" id="SSF51182">
    <property type="entry name" value="RmlC-like cupins"/>
    <property type="match status" value="1"/>
</dbReference>
<sequence length="188" mass="20517">MRRLRAESYRRMLWKNGGGETAEILAFPANASVSDFGWRISMATVASDGPFSVFEGIDRTLSILDGEGMALDIEGMGSHVLTKYTNPLSFLGDAPTWARLTNGPIVDLNVMTRRSHCRHRVRRLALSAPMTIVTTSAHTAIFATDLCHVEGLDAPLRRFDCLVCDASDKLVSSSGPSCSLFVVEIDPI</sequence>
<dbReference type="PANTHER" id="PTHR37943:SF1">
    <property type="entry name" value="PROTEIN VES"/>
    <property type="match status" value="1"/>
</dbReference>
<accession>A0A8J6TYW1</accession>
<dbReference type="InterPro" id="IPR010282">
    <property type="entry name" value="Uncharacterised_HutD/Ves"/>
</dbReference>
<keyword evidence="2" id="KW-1185">Reference proteome</keyword>
<reference evidence="1" key="1">
    <citation type="submission" date="2020-09" db="EMBL/GenBank/DDBJ databases">
        <title>Genome seq and assembly of Tianweitania sp.</title>
        <authorList>
            <person name="Chhetri G."/>
        </authorList>
    </citation>
    <scope>NUCLEOTIDE SEQUENCE</scope>
    <source>
        <strain evidence="1">Rool2</strain>
    </source>
</reference>
<dbReference type="Proteomes" id="UP000643405">
    <property type="component" value="Unassembled WGS sequence"/>
</dbReference>
<comment type="caution">
    <text evidence="1">The sequence shown here is derived from an EMBL/GenBank/DDBJ whole genome shotgun (WGS) entry which is preliminary data.</text>
</comment>
<dbReference type="AlphaFoldDB" id="A0A8J6TYW1"/>
<dbReference type="PANTHER" id="PTHR37943">
    <property type="entry name" value="PROTEIN VES"/>
    <property type="match status" value="1"/>
</dbReference>
<organism evidence="1 2">
    <name type="scientific">Oryzicola mucosus</name>
    <dbReference type="NCBI Taxonomy" id="2767425"/>
    <lineage>
        <taxon>Bacteria</taxon>
        <taxon>Pseudomonadati</taxon>
        <taxon>Pseudomonadota</taxon>
        <taxon>Alphaproteobacteria</taxon>
        <taxon>Hyphomicrobiales</taxon>
        <taxon>Phyllobacteriaceae</taxon>
        <taxon>Oryzicola</taxon>
    </lineage>
</organism>
<name>A0A8J6TYW1_9HYPH</name>
<dbReference type="RefSeq" id="WP_188164839.1">
    <property type="nucleotide sequence ID" value="NZ_JACVVX010000003.1"/>
</dbReference>
<dbReference type="Gene3D" id="2.60.120.10">
    <property type="entry name" value="Jelly Rolls"/>
    <property type="match status" value="1"/>
</dbReference>
<evidence type="ECO:0000313" key="1">
    <source>
        <dbReference type="EMBL" id="MBD0415419.1"/>
    </source>
</evidence>
<dbReference type="EMBL" id="JACVVX010000003">
    <property type="protein sequence ID" value="MBD0415419.1"/>
    <property type="molecule type" value="Genomic_DNA"/>
</dbReference>
<dbReference type="InterPro" id="IPR011051">
    <property type="entry name" value="RmlC_Cupin_sf"/>
</dbReference>
<gene>
    <name evidence="1" type="ORF">ICI42_12190</name>
</gene>
<proteinExistence type="predicted"/>